<comment type="caution">
    <text evidence="2">The sequence shown here is derived from an EMBL/GenBank/DDBJ whole genome shotgun (WGS) entry which is preliminary data.</text>
</comment>
<dbReference type="EMBL" id="BAAAXZ010000040">
    <property type="protein sequence ID" value="GAA2916813.1"/>
    <property type="molecule type" value="Genomic_DNA"/>
</dbReference>
<keyword evidence="3" id="KW-1185">Reference proteome</keyword>
<proteinExistence type="predicted"/>
<name>A0ABN3WIR2_STRTU</name>
<organism evidence="2 3">
    <name type="scientific">Streptomyces thioluteus</name>
    <dbReference type="NCBI Taxonomy" id="66431"/>
    <lineage>
        <taxon>Bacteria</taxon>
        <taxon>Bacillati</taxon>
        <taxon>Actinomycetota</taxon>
        <taxon>Actinomycetes</taxon>
        <taxon>Kitasatosporales</taxon>
        <taxon>Streptomycetaceae</taxon>
        <taxon>Streptomyces</taxon>
    </lineage>
</organism>
<gene>
    <name evidence="2" type="ORF">GCM10020221_11000</name>
</gene>
<evidence type="ECO:0000313" key="2">
    <source>
        <dbReference type="EMBL" id="GAA2916813.1"/>
    </source>
</evidence>
<protein>
    <submittedName>
        <fullName evidence="2">Uncharacterized protein</fullName>
    </submittedName>
</protein>
<accession>A0ABN3WIR2</accession>
<feature type="region of interest" description="Disordered" evidence="1">
    <location>
        <begin position="167"/>
        <end position="187"/>
    </location>
</feature>
<dbReference type="Proteomes" id="UP001501102">
    <property type="component" value="Unassembled WGS sequence"/>
</dbReference>
<reference evidence="2 3" key="1">
    <citation type="journal article" date="2019" name="Int. J. Syst. Evol. Microbiol.">
        <title>The Global Catalogue of Microorganisms (GCM) 10K type strain sequencing project: providing services to taxonomists for standard genome sequencing and annotation.</title>
        <authorList>
            <consortium name="The Broad Institute Genomics Platform"/>
            <consortium name="The Broad Institute Genome Sequencing Center for Infectious Disease"/>
            <person name="Wu L."/>
            <person name="Ma J."/>
        </authorList>
    </citation>
    <scope>NUCLEOTIDE SEQUENCE [LARGE SCALE GENOMIC DNA]</scope>
    <source>
        <strain evidence="2 3">JCM 4087</strain>
    </source>
</reference>
<evidence type="ECO:0000256" key="1">
    <source>
        <dbReference type="SAM" id="MobiDB-lite"/>
    </source>
</evidence>
<evidence type="ECO:0000313" key="3">
    <source>
        <dbReference type="Proteomes" id="UP001501102"/>
    </source>
</evidence>
<dbReference type="RefSeq" id="WP_344961152.1">
    <property type="nucleotide sequence ID" value="NZ_BAAAXZ010000040.1"/>
</dbReference>
<sequence length="212" mass="22927">MTFDPCPGNHTEDVRAAAGSVLCAACIRQLDRHLCALPGLHRESLHDVLAIPRQRNPTKVSGSRRRDHLNMAALDTRNDVVAVLESWSACVADGLGTAAPARSVPHLTSFLLRHLEWLVAQPPAGEFAREIEGIHGRLLRAVDPDHGDRRAPAVECVVDDCTGTINASPQKTGSGSGNAGKSSISCSSGHSWEIREWLTLRHLMVRQRTDAA</sequence>